<gene>
    <name evidence="4" type="ORF">HETSPECPRED_003375</name>
</gene>
<sequence>MFCDEPERSGPIHAGFLGPTSYSAIFSEHQSQLDVDLGDWSRDSGDKDDSFISTVSRPSKDLCSIDLGVRALQQLPSQDNCEKLLDRFFRVMDYAALHEPTVRYAHRSFWSRYGGCLASGKRSRLACISEELCDNSQSVLGTAMPDNLEQWRSSFTDSRFRWETLGTLFAIYGLAAMSFSDCDLFLESQPESLNDRKKYASHMERGVEACVLLCDNVDACNDVKVLLLHCALILQGYCVQSGYLLWRRHGSLVAAITAMGLHREPESGRSNFPLKELRRRLFIATFVHDKIRATFMGRPPLLSRHYCNCALPLDLSDEDIMESEENLAIAKAKLDDNGWNQDGKVCSATRARAFMLSSLLRDEILEISLHPSSQPSEAIICELRSKCDQVYSQLPVSLRWKSERLASTSASSYYWQIFLHLEFLHSKFLLDKLQALCGQGDSQPLLDTARQLLDVILVLWKSRDCLWDYVQCDFDFLIATYGAPSAGVLAIELLKQSKTPAAIKLKLPRSEVVQNLSVFICCLDWVRETDSGFALCGRMRKIIGHILDSILDPSPSVPSPPIEATSPIDVDIPPLVSGPDDTDFLQWLDAIDWTKDPMMDLN</sequence>
<dbReference type="InterPro" id="IPR007219">
    <property type="entry name" value="XnlR_reg_dom"/>
</dbReference>
<feature type="domain" description="Xylanolytic transcriptional activator regulatory" evidence="3">
    <location>
        <begin position="245"/>
        <end position="318"/>
    </location>
</feature>
<evidence type="ECO:0000256" key="1">
    <source>
        <dbReference type="ARBA" id="ARBA00004123"/>
    </source>
</evidence>
<dbReference type="PANTHER" id="PTHR31001">
    <property type="entry name" value="UNCHARACTERIZED TRANSCRIPTIONAL REGULATORY PROTEIN"/>
    <property type="match status" value="1"/>
</dbReference>
<comment type="subcellular location">
    <subcellularLocation>
        <location evidence="1">Nucleus</location>
    </subcellularLocation>
</comment>
<dbReference type="PANTHER" id="PTHR31001:SF40">
    <property type="entry name" value="ZN(II)2CYS6 TRANSCRIPTION FACTOR (EUROFUNG)"/>
    <property type="match status" value="1"/>
</dbReference>
<dbReference type="CDD" id="cd12148">
    <property type="entry name" value="fungal_TF_MHR"/>
    <property type="match status" value="1"/>
</dbReference>
<protein>
    <recommendedName>
        <fullName evidence="3">Xylanolytic transcriptional activator regulatory domain-containing protein</fullName>
    </recommendedName>
</protein>
<dbReference type="GO" id="GO:0008270">
    <property type="term" value="F:zinc ion binding"/>
    <property type="evidence" value="ECO:0007669"/>
    <property type="project" value="InterPro"/>
</dbReference>
<evidence type="ECO:0000259" key="3">
    <source>
        <dbReference type="SMART" id="SM00906"/>
    </source>
</evidence>
<dbReference type="SMART" id="SM00906">
    <property type="entry name" value="Fungal_trans"/>
    <property type="match status" value="1"/>
</dbReference>
<evidence type="ECO:0000313" key="5">
    <source>
        <dbReference type="Proteomes" id="UP000664521"/>
    </source>
</evidence>
<dbReference type="OrthoDB" id="4898680at2759"/>
<evidence type="ECO:0000313" key="4">
    <source>
        <dbReference type="EMBL" id="CAF9904132.1"/>
    </source>
</evidence>
<keyword evidence="2" id="KW-0539">Nucleus</keyword>
<dbReference type="InterPro" id="IPR050613">
    <property type="entry name" value="Sec_Metabolite_Reg"/>
</dbReference>
<dbReference type="EMBL" id="CAJPDS010000002">
    <property type="protein sequence ID" value="CAF9904132.1"/>
    <property type="molecule type" value="Genomic_DNA"/>
</dbReference>
<dbReference type="Proteomes" id="UP000664521">
    <property type="component" value="Unassembled WGS sequence"/>
</dbReference>
<comment type="caution">
    <text evidence="4">The sequence shown here is derived from an EMBL/GenBank/DDBJ whole genome shotgun (WGS) entry which is preliminary data.</text>
</comment>
<dbReference type="AlphaFoldDB" id="A0A8H3HVI7"/>
<keyword evidence="5" id="KW-1185">Reference proteome</keyword>
<reference evidence="4" key="1">
    <citation type="submission" date="2021-03" db="EMBL/GenBank/DDBJ databases">
        <authorList>
            <person name="Tagirdzhanova G."/>
        </authorList>
    </citation>
    <scope>NUCLEOTIDE SEQUENCE</scope>
</reference>
<dbReference type="GO" id="GO:0005634">
    <property type="term" value="C:nucleus"/>
    <property type="evidence" value="ECO:0007669"/>
    <property type="project" value="UniProtKB-SubCell"/>
</dbReference>
<organism evidence="4 5">
    <name type="scientific">Heterodermia speciosa</name>
    <dbReference type="NCBI Taxonomy" id="116794"/>
    <lineage>
        <taxon>Eukaryota</taxon>
        <taxon>Fungi</taxon>
        <taxon>Dikarya</taxon>
        <taxon>Ascomycota</taxon>
        <taxon>Pezizomycotina</taxon>
        <taxon>Lecanoromycetes</taxon>
        <taxon>OSLEUM clade</taxon>
        <taxon>Lecanoromycetidae</taxon>
        <taxon>Caliciales</taxon>
        <taxon>Physciaceae</taxon>
        <taxon>Heterodermia</taxon>
    </lineage>
</organism>
<accession>A0A8H3HVI7</accession>
<dbReference type="GO" id="GO:0003677">
    <property type="term" value="F:DNA binding"/>
    <property type="evidence" value="ECO:0007669"/>
    <property type="project" value="InterPro"/>
</dbReference>
<proteinExistence type="predicted"/>
<evidence type="ECO:0000256" key="2">
    <source>
        <dbReference type="ARBA" id="ARBA00023242"/>
    </source>
</evidence>
<dbReference type="Pfam" id="PF04082">
    <property type="entry name" value="Fungal_trans"/>
    <property type="match status" value="1"/>
</dbReference>
<name>A0A8H3HVI7_9LECA</name>
<dbReference type="GO" id="GO:0006351">
    <property type="term" value="P:DNA-templated transcription"/>
    <property type="evidence" value="ECO:0007669"/>
    <property type="project" value="InterPro"/>
</dbReference>